<gene>
    <name evidence="2" type="ORF">BOKJ2_LOCUS13462</name>
</gene>
<reference evidence="2" key="1">
    <citation type="submission" date="2020-09" db="EMBL/GenBank/DDBJ databases">
        <authorList>
            <person name="Kikuchi T."/>
        </authorList>
    </citation>
    <scope>NUCLEOTIDE SEQUENCE</scope>
    <source>
        <strain evidence="2">SH1</strain>
    </source>
</reference>
<organism evidence="2 3">
    <name type="scientific">Bursaphelenchus okinawaensis</name>
    <dbReference type="NCBI Taxonomy" id="465554"/>
    <lineage>
        <taxon>Eukaryota</taxon>
        <taxon>Metazoa</taxon>
        <taxon>Ecdysozoa</taxon>
        <taxon>Nematoda</taxon>
        <taxon>Chromadorea</taxon>
        <taxon>Rhabditida</taxon>
        <taxon>Tylenchina</taxon>
        <taxon>Tylenchomorpha</taxon>
        <taxon>Aphelenchoidea</taxon>
        <taxon>Aphelenchoididae</taxon>
        <taxon>Bursaphelenchus</taxon>
    </lineage>
</organism>
<feature type="compositionally biased region" description="Polar residues" evidence="1">
    <location>
        <begin position="69"/>
        <end position="87"/>
    </location>
</feature>
<protein>
    <submittedName>
        <fullName evidence="2">Uncharacterized protein</fullName>
    </submittedName>
</protein>
<evidence type="ECO:0000313" key="3">
    <source>
        <dbReference type="Proteomes" id="UP000614601"/>
    </source>
</evidence>
<dbReference type="Proteomes" id="UP000614601">
    <property type="component" value="Unassembled WGS sequence"/>
</dbReference>
<proteinExistence type="predicted"/>
<dbReference type="AlphaFoldDB" id="A0A811LQH9"/>
<keyword evidence="3" id="KW-1185">Reference proteome</keyword>
<dbReference type="InterPro" id="IPR027967">
    <property type="entry name" value="DUF4612"/>
</dbReference>
<dbReference type="EMBL" id="CAJFDH010000006">
    <property type="protein sequence ID" value="CAD5229403.1"/>
    <property type="molecule type" value="Genomic_DNA"/>
</dbReference>
<sequence>MGCPWSRPASTSESKADVYSVSKQDRASLVDTDDPESPERSPQNGASAQLNRRDTPAKGLLNPDRRNTSKQNTKSSPGLLTSNSQNEFFRMLEEKIAQGPGELSDTESEP</sequence>
<feature type="region of interest" description="Disordered" evidence="1">
    <location>
        <begin position="1"/>
        <end position="88"/>
    </location>
</feature>
<dbReference type="Proteomes" id="UP000783686">
    <property type="component" value="Unassembled WGS sequence"/>
</dbReference>
<evidence type="ECO:0000313" key="2">
    <source>
        <dbReference type="EMBL" id="CAD5229403.1"/>
    </source>
</evidence>
<comment type="caution">
    <text evidence="2">The sequence shown here is derived from an EMBL/GenBank/DDBJ whole genome shotgun (WGS) entry which is preliminary data.</text>
</comment>
<evidence type="ECO:0000256" key="1">
    <source>
        <dbReference type="SAM" id="MobiDB-lite"/>
    </source>
</evidence>
<dbReference type="Pfam" id="PF15389">
    <property type="entry name" value="DUF4612"/>
    <property type="match status" value="1"/>
</dbReference>
<accession>A0A811LQH9</accession>
<name>A0A811LQH9_9BILA</name>
<feature type="compositionally biased region" description="Polar residues" evidence="1">
    <location>
        <begin position="40"/>
        <end position="50"/>
    </location>
</feature>
<dbReference type="EMBL" id="CAJFCW020000006">
    <property type="protein sequence ID" value="CAG9126597.1"/>
    <property type="molecule type" value="Genomic_DNA"/>
</dbReference>
<dbReference type="OrthoDB" id="5919401at2759"/>